<feature type="transmembrane region" description="Helical" evidence="1">
    <location>
        <begin position="258"/>
        <end position="279"/>
    </location>
</feature>
<feature type="transmembrane region" description="Helical" evidence="1">
    <location>
        <begin position="340"/>
        <end position="362"/>
    </location>
</feature>
<gene>
    <name evidence="2" type="ORF">A2160_04600</name>
</gene>
<protein>
    <submittedName>
        <fullName evidence="2">Uncharacterized protein</fullName>
    </submittedName>
</protein>
<name>A0A1F5E9T2_9BACT</name>
<keyword evidence="1" id="KW-0812">Transmembrane</keyword>
<feature type="transmembrane region" description="Helical" evidence="1">
    <location>
        <begin position="20"/>
        <end position="38"/>
    </location>
</feature>
<feature type="transmembrane region" description="Helical" evidence="1">
    <location>
        <begin position="75"/>
        <end position="92"/>
    </location>
</feature>
<feature type="transmembrane region" description="Helical" evidence="1">
    <location>
        <begin position="309"/>
        <end position="328"/>
    </location>
</feature>
<dbReference type="EMBL" id="MEZK01000001">
    <property type="protein sequence ID" value="OGD64036.1"/>
    <property type="molecule type" value="Genomic_DNA"/>
</dbReference>
<dbReference type="STRING" id="1797457.A2160_04600"/>
<organism evidence="2 3">
    <name type="scientific">Candidatus Beckwithbacteria bacterium RBG_13_42_9</name>
    <dbReference type="NCBI Taxonomy" id="1797457"/>
    <lineage>
        <taxon>Bacteria</taxon>
        <taxon>Candidatus Beckwithiibacteriota</taxon>
    </lineage>
</organism>
<evidence type="ECO:0000313" key="2">
    <source>
        <dbReference type="EMBL" id="OGD64036.1"/>
    </source>
</evidence>
<feature type="transmembrane region" description="Helical" evidence="1">
    <location>
        <begin position="374"/>
        <end position="396"/>
    </location>
</feature>
<comment type="caution">
    <text evidence="2">The sequence shown here is derived from an EMBL/GenBank/DDBJ whole genome shotgun (WGS) entry which is preliminary data.</text>
</comment>
<feature type="transmembrane region" description="Helical" evidence="1">
    <location>
        <begin position="175"/>
        <end position="196"/>
    </location>
</feature>
<reference evidence="2 3" key="1">
    <citation type="journal article" date="2016" name="Nat. Commun.">
        <title>Thousands of microbial genomes shed light on interconnected biogeochemical processes in an aquifer system.</title>
        <authorList>
            <person name="Anantharaman K."/>
            <person name="Brown C.T."/>
            <person name="Hug L.A."/>
            <person name="Sharon I."/>
            <person name="Castelle C.J."/>
            <person name="Probst A.J."/>
            <person name="Thomas B.C."/>
            <person name="Singh A."/>
            <person name="Wilkins M.J."/>
            <person name="Karaoz U."/>
            <person name="Brodie E.L."/>
            <person name="Williams K.H."/>
            <person name="Hubbard S.S."/>
            <person name="Banfield J.F."/>
        </authorList>
    </citation>
    <scope>NUCLEOTIDE SEQUENCE [LARGE SCALE GENOMIC DNA]</scope>
</reference>
<evidence type="ECO:0000313" key="3">
    <source>
        <dbReference type="Proteomes" id="UP000177006"/>
    </source>
</evidence>
<keyword evidence="1" id="KW-0472">Membrane</keyword>
<evidence type="ECO:0000256" key="1">
    <source>
        <dbReference type="SAM" id="Phobius"/>
    </source>
</evidence>
<dbReference type="InterPro" id="IPR025291">
    <property type="entry name" value="DUF4153"/>
</dbReference>
<dbReference type="Proteomes" id="UP000177006">
    <property type="component" value="Unassembled WGS sequence"/>
</dbReference>
<accession>A0A1F5E9T2</accession>
<sequence length="686" mass="79383">MLRMETRSTNSSSPLPISNFFQRFLAILGFVFFANLFFFHAFGAVAFVFLSLGLFSLTGAIFFEKSLIKKQFLSLAGILVSLLLLSGNIVRIDNQFGQFLSGIGIVFLLTIFTYLLSTQLIFVRCLMELVLAPFYTFWAYIVSGFKFMGLIFSGQWQARLDFHQNQPKLSGWKSILTGLLVALPVLAVLLSLLSSADPIFSHFVKDILSEDFIKDLPARLFLSLLIFTLLIPLTLFVRKKEFVSPLNVLQRFSWVQEISVVMGLVILIMAVYLVVQWPYVFANVPFETDLSRFGVATYSEYVKRGFGELIEVALLVFGLSWIGVIILRGKKPNQKTILPLIQLLLFSEFALLIASLFRRIWLYQSFHGWSLARIYGGFLLVWLISMMLTLTARLFWQKRWVLAEALFSVTVLFLVGFFNAENFIATHHPPTVNKRVDYIYLARMSADGYQGWQQAFSKAQEVLFKSGLENKEMINKEERREVAYAGIILGQLSENYHWLIKEYGKEPEFRAYLQAVFAEQKNSNDEYLNRLAARKEKMGTAGNQEARNLDYLWQEALKEKKYLEESLGQLNNKDTDWQKLKFNLSLISFSRLSMVNQFADQVDDDNSFYRSGEKEAVYVQNQGLDRIFTWNASRAKAYQSMKMEIDYHQLLSLQRKYWQLYRKISSQPQEERDYETDISFDSPFLQ</sequence>
<feature type="transmembrane region" description="Helical" evidence="1">
    <location>
        <begin position="99"/>
        <end position="122"/>
    </location>
</feature>
<proteinExistence type="predicted"/>
<feature type="transmembrane region" description="Helical" evidence="1">
    <location>
        <begin position="216"/>
        <end position="237"/>
    </location>
</feature>
<feature type="transmembrane region" description="Helical" evidence="1">
    <location>
        <begin position="45"/>
        <end position="63"/>
    </location>
</feature>
<feature type="transmembrane region" description="Helical" evidence="1">
    <location>
        <begin position="134"/>
        <end position="154"/>
    </location>
</feature>
<dbReference type="AlphaFoldDB" id="A0A1F5E9T2"/>
<dbReference type="Pfam" id="PF13687">
    <property type="entry name" value="DUF4153"/>
    <property type="match status" value="1"/>
</dbReference>
<keyword evidence="1" id="KW-1133">Transmembrane helix</keyword>
<feature type="transmembrane region" description="Helical" evidence="1">
    <location>
        <begin position="401"/>
        <end position="420"/>
    </location>
</feature>